<proteinExistence type="predicted"/>
<dbReference type="AlphaFoldDB" id="A0AA40KTC1"/>
<organism evidence="2 3">
    <name type="scientific">Melipona bicolor</name>
    <dbReference type="NCBI Taxonomy" id="60889"/>
    <lineage>
        <taxon>Eukaryota</taxon>
        <taxon>Metazoa</taxon>
        <taxon>Ecdysozoa</taxon>
        <taxon>Arthropoda</taxon>
        <taxon>Hexapoda</taxon>
        <taxon>Insecta</taxon>
        <taxon>Pterygota</taxon>
        <taxon>Neoptera</taxon>
        <taxon>Endopterygota</taxon>
        <taxon>Hymenoptera</taxon>
        <taxon>Apocrita</taxon>
        <taxon>Aculeata</taxon>
        <taxon>Apoidea</taxon>
        <taxon>Anthophila</taxon>
        <taxon>Apidae</taxon>
        <taxon>Melipona</taxon>
    </lineage>
</organism>
<keyword evidence="3" id="KW-1185">Reference proteome</keyword>
<evidence type="ECO:0000313" key="2">
    <source>
        <dbReference type="EMBL" id="KAK1132178.1"/>
    </source>
</evidence>
<name>A0AA40KTC1_9HYME</name>
<dbReference type="Proteomes" id="UP001177670">
    <property type="component" value="Unassembled WGS sequence"/>
</dbReference>
<comment type="caution">
    <text evidence="2">The sequence shown here is derived from an EMBL/GenBank/DDBJ whole genome shotgun (WGS) entry which is preliminary data.</text>
</comment>
<gene>
    <name evidence="2" type="ORF">K0M31_016301</name>
</gene>
<evidence type="ECO:0000256" key="1">
    <source>
        <dbReference type="SAM" id="MobiDB-lite"/>
    </source>
</evidence>
<accession>A0AA40KTC1</accession>
<protein>
    <submittedName>
        <fullName evidence="2">Uncharacterized protein</fullName>
    </submittedName>
</protein>
<sequence length="159" mass="17686">MSGVDGNSKEGESVYGRSPAQTRSGCYPSYEHYGPSWRRCGASFSCCFLGLPWGPISHGDNTYRGTRTMEPTTPDRSKFDIHTNQSLASTWNTCSRFEQHQLLCANVDVDKTNRTSLTHDMSDVDVVHNAGIYDLPVYPVAFLYNPPNDQPTTPDQAET</sequence>
<dbReference type="EMBL" id="JAHYIQ010000005">
    <property type="protein sequence ID" value="KAK1132178.1"/>
    <property type="molecule type" value="Genomic_DNA"/>
</dbReference>
<evidence type="ECO:0000313" key="3">
    <source>
        <dbReference type="Proteomes" id="UP001177670"/>
    </source>
</evidence>
<reference evidence="2" key="1">
    <citation type="submission" date="2021-10" db="EMBL/GenBank/DDBJ databases">
        <title>Melipona bicolor Genome sequencing and assembly.</title>
        <authorList>
            <person name="Araujo N.S."/>
            <person name="Arias M.C."/>
        </authorList>
    </citation>
    <scope>NUCLEOTIDE SEQUENCE</scope>
    <source>
        <strain evidence="2">USP_2M_L1-L4_2017</strain>
        <tissue evidence="2">Whole body</tissue>
    </source>
</reference>
<feature type="region of interest" description="Disordered" evidence="1">
    <location>
        <begin position="1"/>
        <end position="22"/>
    </location>
</feature>